<dbReference type="PROSITE" id="PS01117">
    <property type="entry name" value="HTH_MARR_1"/>
    <property type="match status" value="1"/>
</dbReference>
<dbReference type="AlphaFoldDB" id="A0A6J5H3H6"/>
<dbReference type="SUPFAM" id="SSF46785">
    <property type="entry name" value="Winged helix' DNA-binding domain"/>
    <property type="match status" value="1"/>
</dbReference>
<dbReference type="EMBL" id="CADIKI010000031">
    <property type="protein sequence ID" value="CAB3809887.1"/>
    <property type="molecule type" value="Genomic_DNA"/>
</dbReference>
<dbReference type="Gene3D" id="1.10.10.10">
    <property type="entry name" value="Winged helix-like DNA-binding domain superfamily/Winged helix DNA-binding domain"/>
    <property type="match status" value="1"/>
</dbReference>
<dbReference type="Proteomes" id="UP000494252">
    <property type="component" value="Unassembled WGS sequence"/>
</dbReference>
<dbReference type="Pfam" id="PF12802">
    <property type="entry name" value="MarR_2"/>
    <property type="match status" value="1"/>
</dbReference>
<dbReference type="GO" id="GO:0003700">
    <property type="term" value="F:DNA-binding transcription factor activity"/>
    <property type="evidence" value="ECO:0007669"/>
    <property type="project" value="InterPro"/>
</dbReference>
<sequence length="150" mass="16684">MSRTEQKSSTAGTGEAALLAEAIRDVVGRLVRSVREHSGTHLNAQNETLAVLERSGSVSIAVLAEHRGVTHQTMRLIVLKLVDQGLVTLKQDDKDRRAYLVQVTGTGREHIEQERAARAQWLTERLLSRTNREERKLLKAAVQTLDKLIG</sequence>
<proteinExistence type="predicted"/>
<evidence type="ECO:0000313" key="5">
    <source>
        <dbReference type="EMBL" id="CAB3809887.1"/>
    </source>
</evidence>
<evidence type="ECO:0000256" key="1">
    <source>
        <dbReference type="ARBA" id="ARBA00023015"/>
    </source>
</evidence>
<gene>
    <name evidence="5" type="ORF">LMG27177_06958</name>
</gene>
<dbReference type="InterPro" id="IPR052526">
    <property type="entry name" value="HTH-type_Bedaq_tolerance"/>
</dbReference>
<dbReference type="SMART" id="SM00347">
    <property type="entry name" value="HTH_MARR"/>
    <property type="match status" value="1"/>
</dbReference>
<dbReference type="GO" id="GO:0003677">
    <property type="term" value="F:DNA binding"/>
    <property type="evidence" value="ECO:0007669"/>
    <property type="project" value="UniProtKB-KW"/>
</dbReference>
<dbReference type="InterPro" id="IPR036390">
    <property type="entry name" value="WH_DNA-bd_sf"/>
</dbReference>
<accession>A0A6J5H3H6</accession>
<organism evidence="5 6">
    <name type="scientific">Paraburkholderia fynbosensis</name>
    <dbReference type="NCBI Taxonomy" id="1200993"/>
    <lineage>
        <taxon>Bacteria</taxon>
        <taxon>Pseudomonadati</taxon>
        <taxon>Pseudomonadota</taxon>
        <taxon>Betaproteobacteria</taxon>
        <taxon>Burkholderiales</taxon>
        <taxon>Burkholderiaceae</taxon>
        <taxon>Paraburkholderia</taxon>
    </lineage>
</organism>
<feature type="domain" description="HTH marR-type" evidence="4">
    <location>
        <begin position="1"/>
        <end position="147"/>
    </location>
</feature>
<dbReference type="PANTHER" id="PTHR39515:SF2">
    <property type="entry name" value="HTH-TYPE TRANSCRIPTIONAL REGULATOR RV0880"/>
    <property type="match status" value="1"/>
</dbReference>
<evidence type="ECO:0000256" key="3">
    <source>
        <dbReference type="ARBA" id="ARBA00023163"/>
    </source>
</evidence>
<name>A0A6J5H3H6_9BURK</name>
<dbReference type="InterPro" id="IPR000835">
    <property type="entry name" value="HTH_MarR-typ"/>
</dbReference>
<dbReference type="RefSeq" id="WP_175165958.1">
    <property type="nucleotide sequence ID" value="NZ_CADIKI010000031.1"/>
</dbReference>
<dbReference type="PANTHER" id="PTHR39515">
    <property type="entry name" value="CONSERVED PROTEIN"/>
    <property type="match status" value="1"/>
</dbReference>
<dbReference type="Gene3D" id="1.10.287.100">
    <property type="match status" value="1"/>
</dbReference>
<evidence type="ECO:0000313" key="6">
    <source>
        <dbReference type="Proteomes" id="UP000494252"/>
    </source>
</evidence>
<keyword evidence="1" id="KW-0805">Transcription regulation</keyword>
<keyword evidence="3" id="KW-0804">Transcription</keyword>
<dbReference type="PROSITE" id="PS50995">
    <property type="entry name" value="HTH_MARR_2"/>
    <property type="match status" value="1"/>
</dbReference>
<dbReference type="InterPro" id="IPR023187">
    <property type="entry name" value="Tscrpt_reg_MarR-type_CS"/>
</dbReference>
<keyword evidence="6" id="KW-1185">Reference proteome</keyword>
<keyword evidence="2" id="KW-0238">DNA-binding</keyword>
<evidence type="ECO:0000259" key="4">
    <source>
        <dbReference type="PROSITE" id="PS50995"/>
    </source>
</evidence>
<dbReference type="InterPro" id="IPR036388">
    <property type="entry name" value="WH-like_DNA-bd_sf"/>
</dbReference>
<reference evidence="5 6" key="1">
    <citation type="submission" date="2020-04" db="EMBL/GenBank/DDBJ databases">
        <authorList>
            <person name="De Canck E."/>
        </authorList>
    </citation>
    <scope>NUCLEOTIDE SEQUENCE [LARGE SCALE GENOMIC DNA]</scope>
    <source>
        <strain evidence="5 6">LMG 27177</strain>
    </source>
</reference>
<protein>
    <recommendedName>
        <fullName evidence="4">HTH marR-type domain-containing protein</fullName>
    </recommendedName>
</protein>
<evidence type="ECO:0000256" key="2">
    <source>
        <dbReference type="ARBA" id="ARBA00023125"/>
    </source>
</evidence>